<dbReference type="EC" id="6.1.1.20" evidence="2"/>
<evidence type="ECO:0000256" key="5">
    <source>
        <dbReference type="ARBA" id="ARBA00022741"/>
    </source>
</evidence>
<gene>
    <name evidence="12" type="primary">syfB</name>
</gene>
<name>A0A342RZC5_9FLOR</name>
<dbReference type="Pfam" id="PF03483">
    <property type="entry name" value="B3_4"/>
    <property type="match status" value="1"/>
</dbReference>
<dbReference type="EMBL" id="KX525588">
    <property type="protein sequence ID" value="AOL58071.1"/>
    <property type="molecule type" value="Genomic_DNA"/>
</dbReference>
<keyword evidence="8" id="KW-0648">Protein biosynthesis</keyword>
<dbReference type="GO" id="GO:0006432">
    <property type="term" value="P:phenylalanyl-tRNA aminoacylation"/>
    <property type="evidence" value="ECO:0007669"/>
    <property type="project" value="InterPro"/>
</dbReference>
<dbReference type="InterPro" id="IPR005147">
    <property type="entry name" value="tRNA_synthase_B5-dom"/>
</dbReference>
<evidence type="ECO:0000256" key="2">
    <source>
        <dbReference type="ARBA" id="ARBA00012814"/>
    </source>
</evidence>
<evidence type="ECO:0000256" key="9">
    <source>
        <dbReference type="ARBA" id="ARBA00023146"/>
    </source>
</evidence>
<dbReference type="Gene3D" id="3.30.56.10">
    <property type="match status" value="2"/>
</dbReference>
<dbReference type="Pfam" id="PF03147">
    <property type="entry name" value="FDX-ACB"/>
    <property type="match status" value="1"/>
</dbReference>
<keyword evidence="6" id="KW-0067">ATP-binding</keyword>
<dbReference type="SUPFAM" id="SSF56037">
    <property type="entry name" value="PheT/TilS domain"/>
    <property type="match status" value="1"/>
</dbReference>
<keyword evidence="5" id="KW-0547">Nucleotide-binding</keyword>
<evidence type="ECO:0000256" key="4">
    <source>
        <dbReference type="ARBA" id="ARBA00022723"/>
    </source>
</evidence>
<dbReference type="PANTHER" id="PTHR10947:SF0">
    <property type="entry name" value="PHENYLALANINE--TRNA LIGASE BETA SUBUNIT"/>
    <property type="match status" value="1"/>
</dbReference>
<dbReference type="SUPFAM" id="SSF46955">
    <property type="entry name" value="Putative DNA-binding domain"/>
    <property type="match status" value="2"/>
</dbReference>
<dbReference type="InterPro" id="IPR005146">
    <property type="entry name" value="B3/B4_tRNA-bd"/>
</dbReference>
<feature type="domain" description="FDX-ACB" evidence="10">
    <location>
        <begin position="623"/>
        <end position="714"/>
    </location>
</feature>
<dbReference type="InterPro" id="IPR009061">
    <property type="entry name" value="DNA-bd_dom_put_sf"/>
</dbReference>
<evidence type="ECO:0000256" key="6">
    <source>
        <dbReference type="ARBA" id="ARBA00022840"/>
    </source>
</evidence>
<dbReference type="SUPFAM" id="SSF55681">
    <property type="entry name" value="Class II aaRS and biotin synthetases"/>
    <property type="match status" value="1"/>
</dbReference>
<dbReference type="InterPro" id="IPR036690">
    <property type="entry name" value="Fdx_antiC-bd_sf"/>
</dbReference>
<dbReference type="InterPro" id="IPR041616">
    <property type="entry name" value="PheRS_beta_core"/>
</dbReference>
<dbReference type="SMART" id="SM00896">
    <property type="entry name" value="FDX-ACB"/>
    <property type="match status" value="1"/>
</dbReference>
<dbReference type="Pfam" id="PF17759">
    <property type="entry name" value="tRNA_synthFbeta"/>
    <property type="match status" value="1"/>
</dbReference>
<organism evidence="12">
    <name type="scientific">Mastocarpus papillatus</name>
    <dbReference type="NCBI Taxonomy" id="31436"/>
    <lineage>
        <taxon>Eukaryota</taxon>
        <taxon>Rhodophyta</taxon>
        <taxon>Florideophyceae</taxon>
        <taxon>Rhodymeniophycidae</taxon>
        <taxon>Gigartinales</taxon>
        <taxon>Phyllophoraceae</taxon>
        <taxon>Mastocarpus</taxon>
    </lineage>
</organism>
<keyword evidence="7" id="KW-0460">Magnesium</keyword>
<dbReference type="PANTHER" id="PTHR10947">
    <property type="entry name" value="PHENYLALANYL-TRNA SYNTHETASE BETA CHAIN AND LEUCINE-RICH REPEAT-CONTAINING PROTEIN 47"/>
    <property type="match status" value="1"/>
</dbReference>
<keyword evidence="4" id="KW-0479">Metal-binding</keyword>
<keyword evidence="9 12" id="KW-0030">Aminoacyl-tRNA synthetase</keyword>
<protein>
    <recommendedName>
        <fullName evidence="2">phenylalanine--tRNA ligase</fullName>
        <ecNumber evidence="2">6.1.1.20</ecNumber>
    </recommendedName>
</protein>
<dbReference type="GeneID" id="29072036"/>
<evidence type="ECO:0000259" key="11">
    <source>
        <dbReference type="PROSITE" id="PS51483"/>
    </source>
</evidence>
<dbReference type="GO" id="GO:0004826">
    <property type="term" value="F:phenylalanine-tRNA ligase activity"/>
    <property type="evidence" value="ECO:0007669"/>
    <property type="project" value="UniProtKB-EC"/>
</dbReference>
<dbReference type="PROSITE" id="PS51447">
    <property type="entry name" value="FDX_ACB"/>
    <property type="match status" value="1"/>
</dbReference>
<dbReference type="GO" id="GO:0000287">
    <property type="term" value="F:magnesium ion binding"/>
    <property type="evidence" value="ECO:0007669"/>
    <property type="project" value="InterPro"/>
</dbReference>
<dbReference type="SUPFAM" id="SSF54991">
    <property type="entry name" value="Anticodon-binding domain of PheRS"/>
    <property type="match status" value="1"/>
</dbReference>
<dbReference type="AlphaFoldDB" id="A0A342RZC5"/>
<evidence type="ECO:0000256" key="1">
    <source>
        <dbReference type="ARBA" id="ARBA00001946"/>
    </source>
</evidence>
<dbReference type="Gene3D" id="3.50.40.10">
    <property type="entry name" value="Phenylalanyl-trna Synthetase, Chain B, domain 3"/>
    <property type="match status" value="1"/>
</dbReference>
<geneLocation type="plastid" evidence="12"/>
<dbReference type="PROSITE" id="PS51483">
    <property type="entry name" value="B5"/>
    <property type="match status" value="2"/>
</dbReference>
<dbReference type="SMART" id="SM00873">
    <property type="entry name" value="B3_4"/>
    <property type="match status" value="1"/>
</dbReference>
<dbReference type="InterPro" id="IPR020825">
    <property type="entry name" value="Phe-tRNA_synthase-like_B3/B4"/>
</dbReference>
<feature type="domain" description="B5" evidence="11">
    <location>
        <begin position="301"/>
        <end position="383"/>
    </location>
</feature>
<dbReference type="GO" id="GO:0005524">
    <property type="term" value="F:ATP binding"/>
    <property type="evidence" value="ECO:0007669"/>
    <property type="project" value="UniProtKB-KW"/>
</dbReference>
<dbReference type="GO" id="GO:0009328">
    <property type="term" value="C:phenylalanine-tRNA ligase complex"/>
    <property type="evidence" value="ECO:0007669"/>
    <property type="project" value="TreeGrafter"/>
</dbReference>
<dbReference type="Gene3D" id="3.30.930.10">
    <property type="entry name" value="Bira Bifunctional Protein, Domain 2"/>
    <property type="match status" value="1"/>
</dbReference>
<proteinExistence type="predicted"/>
<evidence type="ECO:0000259" key="10">
    <source>
        <dbReference type="PROSITE" id="PS51447"/>
    </source>
</evidence>
<evidence type="ECO:0000256" key="7">
    <source>
        <dbReference type="ARBA" id="ARBA00022842"/>
    </source>
</evidence>
<dbReference type="SMART" id="SM00874">
    <property type="entry name" value="B5"/>
    <property type="match status" value="1"/>
</dbReference>
<dbReference type="GO" id="GO:0003723">
    <property type="term" value="F:RNA binding"/>
    <property type="evidence" value="ECO:0007669"/>
    <property type="project" value="InterPro"/>
</dbReference>
<reference evidence="12" key="1">
    <citation type="journal article" date="2016" name="Mitochondrial DNA Part B Resour">
        <title>Organellar genome analysis of the heteromorphic red alga Mastocarpus papillatus (Phyllophoraceae, Rhodophyta).</title>
        <authorList>
            <person name="Hughey J.R."/>
            <person name="Mumford T.F."/>
            <person name="Navarrete-Fernandez T.M."/>
            <person name="Huber S.R."/>
            <person name="Freese J.M."/>
            <person name="Murray E.M.C."/>
            <person name="Sissini M.N."/>
            <person name="Gentilhomme A."/>
        </authorList>
    </citation>
    <scope>NUCLEOTIDE SEQUENCE</scope>
</reference>
<keyword evidence="12" id="KW-0934">Plastid</keyword>
<dbReference type="InterPro" id="IPR005121">
    <property type="entry name" value="Fdx_antiC-bd"/>
</dbReference>
<evidence type="ECO:0000256" key="3">
    <source>
        <dbReference type="ARBA" id="ARBA00022598"/>
    </source>
</evidence>
<sequence length="714" mass="83818">MKVSWKWLNELIDIKHISLGEITDKLILAGFEVEEIINKPEIQDKTIDISITANRRDISSIIELGREIGILFNLKNFQSYKNINIKNKNKQSTKQDYCLNNLKSNTLLYFQINTVSKVRYHIKPTWLINYLKACDIKPTNTVYDITNYIRIKWGQNIDILDLDKIEKNSKSNAFLNIELLKEKEEWMNFSDSCNFNINKSIEVLKYNNLTLSIIGIKSNPEFKCDTHTSSIIVIGEICKEQYLKQVVKSINIKTEKLNRHLEYISINDAISAYNEAIQLISGLTNSNINQIYSFNKHHDHTVERKINVNKKDIVKILGPLQKNDKVLSDATIFEILKQLDFQPTYINQSFRVTIPKYRQSDLKRSIDIVEEIGRVYGFNKFLDRLPKYSEKGKISKTAKYIKKIRYILSYLGLYEIINYSLEKSEIKSTTSKVTLYNPLLGDQSQLKNNLIKDLILTKKYNIKKKNSLLEFFEIGRVFYKKNTSTYNNKYEETLNIAGIIGNANFSQMSWEEKSQSMSWSQAKGLLEDFLEKFNTDIIWVKPEKKQNLMINNDWNSICHPHRISILYSKKNNEQIGIFSELNTKYNNDINSNHRTYIFELNLFKLIKAINKKKHISHIYKPYSSYPTITRDISLKLNRNKTAISIQEHILNLSNPFIKSVDIFNEYNHIDNLKQYRNIGFRITYQSNMKTLNEKDINDINKEITKLLQNIERYS</sequence>
<dbReference type="InterPro" id="IPR045060">
    <property type="entry name" value="Phe-tRNA-ligase_IIc_bsu"/>
</dbReference>
<evidence type="ECO:0000256" key="8">
    <source>
        <dbReference type="ARBA" id="ARBA00022917"/>
    </source>
</evidence>
<feature type="domain" description="B5" evidence="11">
    <location>
        <begin position="1"/>
        <end position="79"/>
    </location>
</feature>
<evidence type="ECO:0000313" key="12">
    <source>
        <dbReference type="EMBL" id="AOL58071.1"/>
    </source>
</evidence>
<dbReference type="InterPro" id="IPR045864">
    <property type="entry name" value="aa-tRNA-synth_II/BPL/LPL"/>
</dbReference>
<dbReference type="RefSeq" id="YP_009295587.1">
    <property type="nucleotide sequence ID" value="NC_031167.1"/>
</dbReference>
<keyword evidence="3" id="KW-0436">Ligase</keyword>
<comment type="cofactor">
    <cofactor evidence="1">
        <name>Mg(2+)</name>
        <dbReference type="ChEBI" id="CHEBI:18420"/>
    </cofactor>
</comment>
<accession>A0A342RZC5</accession>
<dbReference type="Pfam" id="PF03484">
    <property type="entry name" value="B5"/>
    <property type="match status" value="1"/>
</dbReference>
<dbReference type="Gene3D" id="3.30.70.380">
    <property type="entry name" value="Ferrodoxin-fold anticodon-binding domain"/>
    <property type="match status" value="1"/>
</dbReference>